<comment type="subcellular location">
    <subcellularLocation>
        <location evidence="1">Cell membrane</location>
        <topology evidence="1">Multi-pass membrane protein</topology>
    </subcellularLocation>
</comment>
<dbReference type="InterPro" id="IPR050545">
    <property type="entry name" value="Mycobact_MmpL"/>
</dbReference>
<reference evidence="8 9" key="1">
    <citation type="submission" date="2021-05" db="EMBL/GenBank/DDBJ databases">
        <title>The draft genome of Geobacter pelophilus DSM 12255.</title>
        <authorList>
            <person name="Xu Z."/>
            <person name="Masuda Y."/>
            <person name="Itoh H."/>
            <person name="Senoo K."/>
        </authorList>
    </citation>
    <scope>NUCLEOTIDE SEQUENCE [LARGE SCALE GENOMIC DNA]</scope>
    <source>
        <strain evidence="8 9">DSM 12255</strain>
    </source>
</reference>
<feature type="transmembrane region" description="Helical" evidence="6">
    <location>
        <begin position="810"/>
        <end position="831"/>
    </location>
</feature>
<evidence type="ECO:0000259" key="7">
    <source>
        <dbReference type="PROSITE" id="PS50156"/>
    </source>
</evidence>
<keyword evidence="3 6" id="KW-0812">Transmembrane</keyword>
<comment type="caution">
    <text evidence="8">The sequence shown here is derived from an EMBL/GenBank/DDBJ whole genome shotgun (WGS) entry which is preliminary data.</text>
</comment>
<feature type="transmembrane region" description="Helical" evidence="6">
    <location>
        <begin position="713"/>
        <end position="734"/>
    </location>
</feature>
<evidence type="ECO:0000313" key="8">
    <source>
        <dbReference type="EMBL" id="MBT0663337.1"/>
    </source>
</evidence>
<dbReference type="Pfam" id="PF03176">
    <property type="entry name" value="MMPL"/>
    <property type="match status" value="1"/>
</dbReference>
<protein>
    <submittedName>
        <fullName evidence="8">MMPL family transporter</fullName>
    </submittedName>
</protein>
<feature type="transmembrane region" description="Helical" evidence="6">
    <location>
        <begin position="403"/>
        <end position="428"/>
    </location>
</feature>
<accession>A0AAW4L693</accession>
<evidence type="ECO:0000313" key="9">
    <source>
        <dbReference type="Proteomes" id="UP000811899"/>
    </source>
</evidence>
<evidence type="ECO:0000256" key="1">
    <source>
        <dbReference type="ARBA" id="ARBA00004651"/>
    </source>
</evidence>
<dbReference type="InterPro" id="IPR000731">
    <property type="entry name" value="SSD"/>
</dbReference>
<evidence type="ECO:0000256" key="4">
    <source>
        <dbReference type="ARBA" id="ARBA00022989"/>
    </source>
</evidence>
<feature type="transmembrane region" description="Helical" evidence="6">
    <location>
        <begin position="459"/>
        <end position="480"/>
    </location>
</feature>
<dbReference type="PANTHER" id="PTHR33406">
    <property type="entry name" value="MEMBRANE PROTEIN MJ1562-RELATED"/>
    <property type="match status" value="1"/>
</dbReference>
<keyword evidence="5 6" id="KW-0472">Membrane</keyword>
<evidence type="ECO:0000256" key="3">
    <source>
        <dbReference type="ARBA" id="ARBA00022692"/>
    </source>
</evidence>
<dbReference type="Proteomes" id="UP000811899">
    <property type="component" value="Unassembled WGS sequence"/>
</dbReference>
<dbReference type="Gene3D" id="1.20.1640.10">
    <property type="entry name" value="Multidrug efflux transporter AcrB transmembrane domain"/>
    <property type="match status" value="2"/>
</dbReference>
<organism evidence="8 9">
    <name type="scientific">Geoanaerobacter pelophilus</name>
    <dbReference type="NCBI Taxonomy" id="60036"/>
    <lineage>
        <taxon>Bacteria</taxon>
        <taxon>Pseudomonadati</taxon>
        <taxon>Thermodesulfobacteriota</taxon>
        <taxon>Desulfuromonadia</taxon>
        <taxon>Geobacterales</taxon>
        <taxon>Geobacteraceae</taxon>
        <taxon>Geoanaerobacter</taxon>
    </lineage>
</organism>
<gene>
    <name evidence="8" type="ORF">KI809_03395</name>
</gene>
<name>A0AAW4L693_9BACT</name>
<keyword evidence="9" id="KW-1185">Reference proteome</keyword>
<keyword evidence="4 6" id="KW-1133">Transmembrane helix</keyword>
<dbReference type="RefSeq" id="WP_214170082.1">
    <property type="nucleotide sequence ID" value="NZ_JAHCVJ010000001.1"/>
</dbReference>
<dbReference type="PROSITE" id="PS50156">
    <property type="entry name" value="SSD"/>
    <property type="match status" value="1"/>
</dbReference>
<evidence type="ECO:0000256" key="6">
    <source>
        <dbReference type="SAM" id="Phobius"/>
    </source>
</evidence>
<feature type="transmembrane region" description="Helical" evidence="6">
    <location>
        <begin position="275"/>
        <end position="296"/>
    </location>
</feature>
<dbReference type="GO" id="GO:0005886">
    <property type="term" value="C:plasma membrane"/>
    <property type="evidence" value="ECO:0007669"/>
    <property type="project" value="UniProtKB-SubCell"/>
</dbReference>
<feature type="transmembrane region" description="Helical" evidence="6">
    <location>
        <begin position="688"/>
        <end position="707"/>
    </location>
</feature>
<dbReference type="InterPro" id="IPR004869">
    <property type="entry name" value="MMPL_dom"/>
</dbReference>
<feature type="transmembrane region" description="Helical" evidence="6">
    <location>
        <begin position="782"/>
        <end position="804"/>
    </location>
</feature>
<keyword evidence="2" id="KW-1003">Cell membrane</keyword>
<evidence type="ECO:0000256" key="2">
    <source>
        <dbReference type="ARBA" id="ARBA00022475"/>
    </source>
</evidence>
<feature type="transmembrane region" description="Helical" evidence="6">
    <location>
        <begin position="329"/>
        <end position="347"/>
    </location>
</feature>
<proteinExistence type="predicted"/>
<feature type="transmembrane region" description="Helical" evidence="6">
    <location>
        <begin position="303"/>
        <end position="323"/>
    </location>
</feature>
<dbReference type="EMBL" id="JAHCVJ010000001">
    <property type="protein sequence ID" value="MBT0663337.1"/>
    <property type="molecule type" value="Genomic_DNA"/>
</dbReference>
<sequence>MSVTSAFNSLIRCHLVWLHRIATRRPGATLAVSLLLFLLSLVSIATTRFEADVFQLFPARSGALQLLLDTLRWTGSANEAYFLIEGEPAILTAESERFAGRLRQLSINGQPAFKRVTYRLYEEADAAPFAAFVGRAVLAPQLFLPPEQLPAYLQRLTPDSQRKELAATVTALASQAGMGMTELLIGDPLNLRELVLPRLKKGGQALDLDPASPYFLSRDKQVLIMIAEPARPVQDMAFARQLAAAIDTARQGAKVKISCAGAHVSAAIDEATMKGEILGCILSSLVVVLALFFFTYRRWLPTLLLPLIIAWGVALALGLAGAFLASVHIIAFAFMALIIGLGTDYSIHLYDRFHMERCTGADGESALELAVIDTGHGIFTAATTTALPFLCLAFSDVRALSELGLLVGLGVLSTMYATFLFLPPLLLFMERRWPTARYASLPGFGLGTVWRLTGRYPGMFRIATLLAVAVAVVFATGIRFEGELKNLQPRHSEAFLTQEKIERHLAISPKQLLVAIDGADRDSVLRQGVLVDRLASKYLQSSKLTDYSSLGMLVNDGDTQQRVSEGLRTALTGCNLAAEVRANLELAGFSVEPFSPFLAGMAGLATAGEQPLAAGIDLLAASPLKGVVSRHLNRDASGYHLLSYLHYRGAEFPVDSFLADLRQVVPEARTTSIDLVSRQLTEMVRRSFLWGAALGGVLVLFLLFTHFSGLAGIGAALFPVLAGVAAMLGIMAGIDMGINFMNAMVLVTILGMGNDYGMHIAHRVGVVAAADRCAVFVQSGRAVLLSALTTIAGFGSLAFADYGALASLGWATNFGIGATAIFSLVALPAFFRRNRGGA</sequence>
<feature type="domain" description="SSD" evidence="7">
    <location>
        <begin position="302"/>
        <end position="428"/>
    </location>
</feature>
<evidence type="ECO:0000256" key="5">
    <source>
        <dbReference type="ARBA" id="ARBA00023136"/>
    </source>
</evidence>
<dbReference type="SUPFAM" id="SSF82866">
    <property type="entry name" value="Multidrug efflux transporter AcrB transmembrane domain"/>
    <property type="match status" value="2"/>
</dbReference>
<dbReference type="AlphaFoldDB" id="A0AAW4L693"/>
<dbReference type="PANTHER" id="PTHR33406:SF13">
    <property type="entry name" value="MEMBRANE PROTEIN YDFJ"/>
    <property type="match status" value="1"/>
</dbReference>